<accession>A0A9P6A2M0</accession>
<sequence length="327" mass="35374">MDSLELDGICKAPPPPFGYPMLKYFGSDPKYVNLNNVAPEVFTVSVVGSTHGASVSSFGSVLTPVRAECVKVAREVERNPDLFLRFTHYDTQAQVRELIAPLIGAQADEFSTTHEGVSRAVQYLADTPPYPSVCALTITYPITHADIISTFRAHVKSVVALKSPGKKVVTLIDSIVSNPEVLPAPAGAREECLIIKEPVSHQIEHPDTPRYISLSFGVKYDPERLHGKLATGNGTAGFIPFYGVVHALRFRAWLGGEEKINEYCHRLAIDGGKRLAEVLGTPVMDPDGSLTLYMGTIWSSLLASEPRASQKVHLTGGYTSNGLSGAL</sequence>
<dbReference type="PANTHER" id="PTHR43092">
    <property type="entry name" value="L-CYSTEINE DESULFHYDRASE"/>
    <property type="match status" value="1"/>
</dbReference>
<name>A0A9P6A2M0_PLEER</name>
<dbReference type="EMBL" id="MU154541">
    <property type="protein sequence ID" value="KAF9497897.1"/>
    <property type="molecule type" value="Genomic_DNA"/>
</dbReference>
<keyword evidence="3" id="KW-1185">Reference proteome</keyword>
<organism evidence="2 3">
    <name type="scientific">Pleurotus eryngii</name>
    <name type="common">Boletus of the steppes</name>
    <dbReference type="NCBI Taxonomy" id="5323"/>
    <lineage>
        <taxon>Eukaryota</taxon>
        <taxon>Fungi</taxon>
        <taxon>Dikarya</taxon>
        <taxon>Basidiomycota</taxon>
        <taxon>Agaricomycotina</taxon>
        <taxon>Agaricomycetes</taxon>
        <taxon>Agaricomycetidae</taxon>
        <taxon>Agaricales</taxon>
        <taxon>Pleurotineae</taxon>
        <taxon>Pleurotaceae</taxon>
        <taxon>Pleurotus</taxon>
    </lineage>
</organism>
<dbReference type="AlphaFoldDB" id="A0A9P6A2M0"/>
<dbReference type="Proteomes" id="UP000807025">
    <property type="component" value="Unassembled WGS sequence"/>
</dbReference>
<dbReference type="PANTHER" id="PTHR43092:SF2">
    <property type="entry name" value="HERCYNYLCYSTEINE SULFOXIDE LYASE"/>
    <property type="match status" value="1"/>
</dbReference>
<evidence type="ECO:0000313" key="2">
    <source>
        <dbReference type="EMBL" id="KAF9497897.1"/>
    </source>
</evidence>
<gene>
    <name evidence="2" type="ORF">BDN71DRAFT_1429304</name>
</gene>
<protein>
    <submittedName>
        <fullName evidence="2">Uncharacterized protein</fullName>
    </submittedName>
</protein>
<keyword evidence="1" id="KW-0663">Pyridoxal phosphate</keyword>
<evidence type="ECO:0000313" key="3">
    <source>
        <dbReference type="Proteomes" id="UP000807025"/>
    </source>
</evidence>
<reference evidence="2" key="1">
    <citation type="submission" date="2020-11" db="EMBL/GenBank/DDBJ databases">
        <authorList>
            <consortium name="DOE Joint Genome Institute"/>
            <person name="Ahrendt S."/>
            <person name="Riley R."/>
            <person name="Andreopoulos W."/>
            <person name="Labutti K."/>
            <person name="Pangilinan J."/>
            <person name="Ruiz-Duenas F.J."/>
            <person name="Barrasa J.M."/>
            <person name="Sanchez-Garcia M."/>
            <person name="Camarero S."/>
            <person name="Miyauchi S."/>
            <person name="Serrano A."/>
            <person name="Linde D."/>
            <person name="Babiker R."/>
            <person name="Drula E."/>
            <person name="Ayuso-Fernandez I."/>
            <person name="Pacheco R."/>
            <person name="Padilla G."/>
            <person name="Ferreira P."/>
            <person name="Barriuso J."/>
            <person name="Kellner H."/>
            <person name="Castanera R."/>
            <person name="Alfaro M."/>
            <person name="Ramirez L."/>
            <person name="Pisabarro A.G."/>
            <person name="Kuo A."/>
            <person name="Tritt A."/>
            <person name="Lipzen A."/>
            <person name="He G."/>
            <person name="Yan M."/>
            <person name="Ng V."/>
            <person name="Cullen D."/>
            <person name="Martin F."/>
            <person name="Rosso M.-N."/>
            <person name="Henrissat B."/>
            <person name="Hibbett D."/>
            <person name="Martinez A.T."/>
            <person name="Grigoriev I.V."/>
        </authorList>
    </citation>
    <scope>NUCLEOTIDE SEQUENCE</scope>
    <source>
        <strain evidence="2">ATCC 90797</strain>
    </source>
</reference>
<evidence type="ECO:0000256" key="1">
    <source>
        <dbReference type="ARBA" id="ARBA00022898"/>
    </source>
</evidence>
<comment type="caution">
    <text evidence="2">The sequence shown here is derived from an EMBL/GenBank/DDBJ whole genome shotgun (WGS) entry which is preliminary data.</text>
</comment>
<dbReference type="OrthoDB" id="5978656at2759"/>
<proteinExistence type="predicted"/>